<dbReference type="PANTHER" id="PTHR30469:SF38">
    <property type="entry name" value="HLYD FAMILY SECRETION PROTEIN"/>
    <property type="match status" value="1"/>
</dbReference>
<reference evidence="2 3" key="1">
    <citation type="journal article" date="2011" name="BMC Genomics">
        <title>Insight into cross-talk between intra-amoebal pathogens.</title>
        <authorList>
            <person name="Gimenez G."/>
            <person name="Bertelli C."/>
            <person name="Moliner C."/>
            <person name="Robert C."/>
            <person name="Raoult D."/>
            <person name="Fournier P.E."/>
            <person name="Greub G."/>
        </authorList>
    </citation>
    <scope>NUCLEOTIDE SEQUENCE [LARGE SCALE GENOMIC DNA]</scope>
    <source>
        <strain evidence="2 3">LLAP12</strain>
    </source>
</reference>
<dbReference type="RefSeq" id="WP_006869107.1">
    <property type="nucleotide sequence ID" value="NZ_JH413793.1"/>
</dbReference>
<dbReference type="SUPFAM" id="SSF111369">
    <property type="entry name" value="HlyD-like secretion proteins"/>
    <property type="match status" value="1"/>
</dbReference>
<dbReference type="STRING" id="658187.LDG_5116"/>
<evidence type="ECO:0008006" key="4">
    <source>
        <dbReference type="Google" id="ProtNLM"/>
    </source>
</evidence>
<evidence type="ECO:0000256" key="1">
    <source>
        <dbReference type="SAM" id="Coils"/>
    </source>
</evidence>
<dbReference type="Proteomes" id="UP000002770">
    <property type="component" value="Unassembled WGS sequence"/>
</dbReference>
<feature type="coiled-coil region" evidence="1">
    <location>
        <begin position="76"/>
        <end position="106"/>
    </location>
</feature>
<dbReference type="Gene3D" id="2.40.50.100">
    <property type="match status" value="1"/>
</dbReference>
<name>G9EIW0_9GAMM</name>
<protein>
    <recommendedName>
        <fullName evidence="4">RND efflux pump membrane fusion protein barrel-sandwich domain-containing protein</fullName>
    </recommendedName>
</protein>
<dbReference type="AlphaFoldDB" id="G9EIW0"/>
<keyword evidence="1" id="KW-0175">Coiled coil</keyword>
<dbReference type="PRINTS" id="PR01490">
    <property type="entry name" value="RTXTOXIND"/>
</dbReference>
<organism evidence="2 3">
    <name type="scientific">Legionella drancourtii LLAP12</name>
    <dbReference type="NCBI Taxonomy" id="658187"/>
    <lineage>
        <taxon>Bacteria</taxon>
        <taxon>Pseudomonadati</taxon>
        <taxon>Pseudomonadota</taxon>
        <taxon>Gammaproteobacteria</taxon>
        <taxon>Legionellales</taxon>
        <taxon>Legionellaceae</taxon>
        <taxon>Legionella</taxon>
    </lineage>
</organism>
<evidence type="ECO:0000313" key="3">
    <source>
        <dbReference type="Proteomes" id="UP000002770"/>
    </source>
</evidence>
<dbReference type="InParanoid" id="G9EIW0"/>
<dbReference type="Gene3D" id="2.40.30.170">
    <property type="match status" value="1"/>
</dbReference>
<dbReference type="GO" id="GO:1990281">
    <property type="term" value="C:efflux pump complex"/>
    <property type="evidence" value="ECO:0007669"/>
    <property type="project" value="TreeGrafter"/>
</dbReference>
<dbReference type="PANTHER" id="PTHR30469">
    <property type="entry name" value="MULTIDRUG RESISTANCE PROTEIN MDTA"/>
    <property type="match status" value="1"/>
</dbReference>
<keyword evidence="3" id="KW-1185">Reference proteome</keyword>
<accession>G9EIW0</accession>
<dbReference type="GO" id="GO:0015562">
    <property type="term" value="F:efflux transmembrane transporter activity"/>
    <property type="evidence" value="ECO:0007669"/>
    <property type="project" value="TreeGrafter"/>
</dbReference>
<dbReference type="Gene3D" id="1.10.287.470">
    <property type="entry name" value="Helix hairpin bin"/>
    <property type="match status" value="1"/>
</dbReference>
<evidence type="ECO:0000313" key="2">
    <source>
        <dbReference type="EMBL" id="EHL32878.1"/>
    </source>
</evidence>
<dbReference type="eggNOG" id="COG0845">
    <property type="taxonomic scope" value="Bacteria"/>
</dbReference>
<dbReference type="EMBL" id="JH413793">
    <property type="protein sequence ID" value="EHL32878.1"/>
    <property type="molecule type" value="Genomic_DNA"/>
</dbReference>
<dbReference type="HOGENOM" id="CLU_018816_6_5_6"/>
<gene>
    <name evidence="2" type="ORF">LDG_5116</name>
</gene>
<dbReference type="OrthoDB" id="8558741at2"/>
<sequence>MKTTNRYTILLVILSICSLLSNCKTKKEASFPGYVQGKFTYISAYDTGILKKISVSPGDSVKQGQALFTLEPYPENAELQAANARVQQAIDEQNKHEADYNVLKEEHERNLILFKKDVISKEELEQSMGNFRSAEASRNAAQANLRAEQANQSKAVWISQQKTVTSPIDALVFDTYYSAYEKIEEGKPILALLAADAIKIIFFIPEQHLSTLKLNEEITILLDGAQQPIKAKITYISPKEEYTPPVIFSETERQRLVFRVEARPIASDAYLKIHPGQPVTVRLDTDNSETSGQYGQQ</sequence>
<proteinExistence type="predicted"/>